<feature type="compositionally biased region" description="Basic and acidic residues" evidence="1">
    <location>
        <begin position="482"/>
        <end position="507"/>
    </location>
</feature>
<dbReference type="InterPro" id="IPR029058">
    <property type="entry name" value="AB_hydrolase_fold"/>
</dbReference>
<dbReference type="InterPro" id="IPR013228">
    <property type="entry name" value="PE-PPE_C"/>
</dbReference>
<keyword evidence="4" id="KW-1185">Reference proteome</keyword>
<evidence type="ECO:0000313" key="3">
    <source>
        <dbReference type="EMBL" id="CDO06886.1"/>
    </source>
</evidence>
<feature type="compositionally biased region" description="Low complexity" evidence="1">
    <location>
        <begin position="362"/>
        <end position="387"/>
    </location>
</feature>
<accession>W9AWB3</accession>
<dbReference type="STRING" id="258533.BN977_01680"/>
<dbReference type="OrthoDB" id="4568361at2"/>
<dbReference type="eggNOG" id="COG5651">
    <property type="taxonomic scope" value="Bacteria"/>
</dbReference>
<gene>
    <name evidence="3" type="primary">PE16</name>
    <name evidence="3" type="ORF">BN977_01680</name>
</gene>
<feature type="domain" description="PE-PPE" evidence="2">
    <location>
        <begin position="95"/>
        <end position="317"/>
    </location>
</feature>
<dbReference type="Gene3D" id="3.40.50.1820">
    <property type="entry name" value="alpha/beta hydrolase"/>
    <property type="match status" value="1"/>
</dbReference>
<dbReference type="RefSeq" id="WP_131590047.1">
    <property type="nucleotide sequence ID" value="NZ_CCBB010000001.1"/>
</dbReference>
<dbReference type="Pfam" id="PF08237">
    <property type="entry name" value="PE-PPE"/>
    <property type="match status" value="1"/>
</dbReference>
<dbReference type="EMBL" id="CCBB010000001">
    <property type="protein sequence ID" value="CDO06886.1"/>
    <property type="molecule type" value="Genomic_DNA"/>
</dbReference>
<evidence type="ECO:0000259" key="2">
    <source>
        <dbReference type="Pfam" id="PF08237"/>
    </source>
</evidence>
<dbReference type="Proteomes" id="UP000028870">
    <property type="component" value="Unassembled WGS sequence"/>
</dbReference>
<sequence>MFGGFAPRVLLSVFRSAAVFAVIATLVTGIGTGVRLLAGTIVAIGGNSNPTSAGMIQELGGNPLPPGTVNPTGLPLGVAGHGYLDPANPASPYHGYTFEPVSWPSQIPFTTNWDGSSGYEQSQRAGLANLQALVNPALQTGDPVAVVGYSSGANVVVREMRYLKSIGAPDADRLSFTLIASMNRPNGGLAARFPGLFVPFVNVKFDGTTPADTPYKITDVSWQYDPVSDFPNYPLNVLADLNALVGFFTQHGNYYPADMKGPRVVPDYTDPASNITYVTLAAPRLPLLVPLRMLGVPKQLLDLVEPALKVLVDMGYDRSIKAGVPTPASLSPTPQRLLALPGQLLNAVGVGIQHALNPSWDKPPTSAPAVPATKTATAVASTGKTVANHTDTPGPEPEVVEPDNDEPAVAAPAHPTAESAHPATEPDTAPSESAPRTATARPDDDTAPSGTGGHRSGRPSRTALEGAKPQPVTGKPGTAAEADQHEPSTPTKTDDHSEESASDKAAA</sequence>
<proteinExistence type="predicted"/>
<evidence type="ECO:0000313" key="4">
    <source>
        <dbReference type="Proteomes" id="UP000028870"/>
    </source>
</evidence>
<evidence type="ECO:0000256" key="1">
    <source>
        <dbReference type="SAM" id="MobiDB-lite"/>
    </source>
</evidence>
<name>W9AWB3_MYCCO</name>
<dbReference type="SUPFAM" id="SSF53474">
    <property type="entry name" value="alpha/beta-Hydrolases"/>
    <property type="match status" value="1"/>
</dbReference>
<dbReference type="AlphaFoldDB" id="W9AWB3"/>
<comment type="caution">
    <text evidence="3">The sequence shown here is derived from an EMBL/GenBank/DDBJ whole genome shotgun (WGS) entry which is preliminary data.</text>
</comment>
<reference evidence="3" key="1">
    <citation type="submission" date="2014-03" db="EMBL/GenBank/DDBJ databases">
        <title>Draft Genome Sequence of Mycobacterium cosmeticum DSM 44829.</title>
        <authorList>
            <person name="Croce O."/>
            <person name="Robert C."/>
            <person name="Raoult D."/>
            <person name="Drancourt M."/>
        </authorList>
    </citation>
    <scope>NUCLEOTIDE SEQUENCE [LARGE SCALE GENOMIC DNA]</scope>
    <source>
        <strain evidence="3">DSM 44829</strain>
    </source>
</reference>
<feature type="region of interest" description="Disordered" evidence="1">
    <location>
        <begin position="359"/>
        <end position="507"/>
    </location>
</feature>
<protein>
    <submittedName>
        <fullName evidence="3">PE family protein</fullName>
    </submittedName>
</protein>
<reference evidence="3" key="2">
    <citation type="submission" date="2014-03" db="EMBL/GenBank/DDBJ databases">
        <authorList>
            <person name="Urmite Genomes"/>
        </authorList>
    </citation>
    <scope>NUCLEOTIDE SEQUENCE</scope>
    <source>
        <strain evidence="3">DSM 44829</strain>
    </source>
</reference>
<organism evidence="3 4">
    <name type="scientific">Mycolicibacterium cosmeticum</name>
    <dbReference type="NCBI Taxonomy" id="258533"/>
    <lineage>
        <taxon>Bacteria</taxon>
        <taxon>Bacillati</taxon>
        <taxon>Actinomycetota</taxon>
        <taxon>Actinomycetes</taxon>
        <taxon>Mycobacteriales</taxon>
        <taxon>Mycobacteriaceae</taxon>
        <taxon>Mycolicibacterium</taxon>
    </lineage>
</organism>